<gene>
    <name evidence="1" type="ORF">CWATWH0003_0099</name>
</gene>
<evidence type="ECO:0000313" key="2">
    <source>
        <dbReference type="Proteomes" id="UP000003477"/>
    </source>
</evidence>
<organism evidence="1 2">
    <name type="scientific">Crocosphaera watsonii WH 0003</name>
    <dbReference type="NCBI Taxonomy" id="423471"/>
    <lineage>
        <taxon>Bacteria</taxon>
        <taxon>Bacillati</taxon>
        <taxon>Cyanobacteriota</taxon>
        <taxon>Cyanophyceae</taxon>
        <taxon>Oscillatoriophycideae</taxon>
        <taxon>Chroococcales</taxon>
        <taxon>Aphanothecaceae</taxon>
        <taxon>Crocosphaera</taxon>
    </lineage>
</organism>
<dbReference type="AlphaFoldDB" id="G5IXU3"/>
<reference evidence="1 2" key="1">
    <citation type="journal article" date="2011" name="Front. Microbiol.">
        <title>Two Strains of Crocosphaera watsonii with Highly Conserved Genomes are Distinguished by Strain-Specific Features.</title>
        <authorList>
            <person name="Bench S.R."/>
            <person name="Ilikchyan I.N."/>
            <person name="Tripp H.J."/>
            <person name="Zehr J.P."/>
        </authorList>
    </citation>
    <scope>NUCLEOTIDE SEQUENCE [LARGE SCALE GENOMIC DNA]</scope>
    <source>
        <strain evidence="1 2">WH 0003</strain>
    </source>
</reference>
<dbReference type="EMBL" id="AESD01000016">
    <property type="protein sequence ID" value="EHJ15244.1"/>
    <property type="molecule type" value="Genomic_DNA"/>
</dbReference>
<accession>G5IXU3</accession>
<protein>
    <submittedName>
        <fullName evidence="1">Uncharacterized protein</fullName>
    </submittedName>
</protein>
<proteinExistence type="predicted"/>
<sequence length="46" mass="5128">MALPVTVKAKVELGNTEAINPTLTAKSEDLIKWDVDNFMILKIIDK</sequence>
<comment type="caution">
    <text evidence="1">The sequence shown here is derived from an EMBL/GenBank/DDBJ whole genome shotgun (WGS) entry which is preliminary data.</text>
</comment>
<evidence type="ECO:0000313" key="1">
    <source>
        <dbReference type="EMBL" id="EHJ15244.1"/>
    </source>
</evidence>
<name>G5IXU3_CROWT</name>
<dbReference type="Proteomes" id="UP000003477">
    <property type="component" value="Unassembled WGS sequence"/>
</dbReference>